<feature type="domain" description="Fe2OG dioxygenase" evidence="4">
    <location>
        <begin position="197"/>
        <end position="296"/>
    </location>
</feature>
<dbReference type="InterPro" id="IPR027443">
    <property type="entry name" value="IPNS-like_sf"/>
</dbReference>
<dbReference type="InterPro" id="IPR026992">
    <property type="entry name" value="DIOX_N"/>
</dbReference>
<reference evidence="6" key="1">
    <citation type="journal article" date="2013" name="Science">
        <title>The Amborella genome and the evolution of flowering plants.</title>
        <authorList>
            <consortium name="Amborella Genome Project"/>
        </authorList>
    </citation>
    <scope>NUCLEOTIDE SEQUENCE [LARGE SCALE GENOMIC DNA]</scope>
</reference>
<dbReference type="EMBL" id="KI394011">
    <property type="protein sequence ID" value="ERN05283.1"/>
    <property type="molecule type" value="Genomic_DNA"/>
</dbReference>
<organism evidence="5 6">
    <name type="scientific">Amborella trichopoda</name>
    <dbReference type="NCBI Taxonomy" id="13333"/>
    <lineage>
        <taxon>Eukaryota</taxon>
        <taxon>Viridiplantae</taxon>
        <taxon>Streptophyta</taxon>
        <taxon>Embryophyta</taxon>
        <taxon>Tracheophyta</taxon>
        <taxon>Spermatophyta</taxon>
        <taxon>Magnoliopsida</taxon>
        <taxon>Amborellales</taxon>
        <taxon>Amborellaceae</taxon>
        <taxon>Amborella</taxon>
    </lineage>
</organism>
<comment type="similarity">
    <text evidence="3">Belongs to the iron/ascorbate-dependent oxidoreductase family.</text>
</comment>
<dbReference type="Proteomes" id="UP000017836">
    <property type="component" value="Unassembled WGS sequence"/>
</dbReference>
<evidence type="ECO:0000313" key="5">
    <source>
        <dbReference type="EMBL" id="ERN05283.1"/>
    </source>
</evidence>
<protein>
    <recommendedName>
        <fullName evidence="4">Fe2OG dioxygenase domain-containing protein</fullName>
    </recommendedName>
</protein>
<dbReference type="eggNOG" id="KOG0143">
    <property type="taxonomic scope" value="Eukaryota"/>
</dbReference>
<dbReference type="GO" id="GO:0046872">
    <property type="term" value="F:metal ion binding"/>
    <property type="evidence" value="ECO:0007669"/>
    <property type="project" value="UniProtKB-KW"/>
</dbReference>
<dbReference type="OMA" id="VIRDGAW"/>
<evidence type="ECO:0000256" key="2">
    <source>
        <dbReference type="ARBA" id="ARBA00023004"/>
    </source>
</evidence>
<dbReference type="InterPro" id="IPR050231">
    <property type="entry name" value="Iron_ascorbate_oxido_reductase"/>
</dbReference>
<dbReference type="Gene3D" id="2.60.120.330">
    <property type="entry name" value="B-lactam Antibiotic, Isopenicillin N Synthase, Chain"/>
    <property type="match status" value="1"/>
</dbReference>
<keyword evidence="3" id="KW-0560">Oxidoreductase</keyword>
<evidence type="ECO:0000256" key="1">
    <source>
        <dbReference type="ARBA" id="ARBA00022723"/>
    </source>
</evidence>
<dbReference type="OrthoDB" id="288590at2759"/>
<dbReference type="Pfam" id="PF03171">
    <property type="entry name" value="2OG-FeII_Oxy"/>
    <property type="match status" value="1"/>
</dbReference>
<dbReference type="InterPro" id="IPR044861">
    <property type="entry name" value="IPNS-like_FE2OG_OXY"/>
</dbReference>
<dbReference type="InterPro" id="IPR005123">
    <property type="entry name" value="Oxoglu/Fe-dep_dioxygenase_dom"/>
</dbReference>
<dbReference type="HOGENOM" id="CLU_010119_15_0_1"/>
<dbReference type="PROSITE" id="PS51471">
    <property type="entry name" value="FE2OG_OXY"/>
    <property type="match status" value="1"/>
</dbReference>
<keyword evidence="6" id="KW-1185">Reference proteome</keyword>
<evidence type="ECO:0000259" key="4">
    <source>
        <dbReference type="PROSITE" id="PS51471"/>
    </source>
</evidence>
<keyword evidence="1 3" id="KW-0479">Metal-binding</keyword>
<dbReference type="PANTHER" id="PTHR47990">
    <property type="entry name" value="2-OXOGLUTARATE (2OG) AND FE(II)-DEPENDENT OXYGENASE SUPERFAMILY PROTEIN-RELATED"/>
    <property type="match status" value="1"/>
</dbReference>
<dbReference type="GO" id="GO:0045543">
    <property type="term" value="F:gibberellin 2-beta-dioxygenase activity"/>
    <property type="evidence" value="ECO:0000318"/>
    <property type="project" value="GO_Central"/>
</dbReference>
<dbReference type="Pfam" id="PF14226">
    <property type="entry name" value="DIOX_N"/>
    <property type="match status" value="1"/>
</dbReference>
<keyword evidence="2 3" id="KW-0408">Iron</keyword>
<gene>
    <name evidence="5" type="ORF">AMTR_s00007p00142460</name>
</gene>
<dbReference type="SUPFAM" id="SSF51197">
    <property type="entry name" value="Clavaminate synthase-like"/>
    <property type="match status" value="1"/>
</dbReference>
<name>W1PBH3_AMBTC</name>
<dbReference type="Gramene" id="ERN05283">
    <property type="protein sequence ID" value="ERN05283"/>
    <property type="gene ID" value="AMTR_s00007p00142460"/>
</dbReference>
<dbReference type="AlphaFoldDB" id="W1PBH3"/>
<proteinExistence type="inferred from homology"/>
<dbReference type="GO" id="GO:0045487">
    <property type="term" value="P:gibberellin catabolic process"/>
    <property type="evidence" value="ECO:0000318"/>
    <property type="project" value="GO_Central"/>
</dbReference>
<evidence type="ECO:0000256" key="3">
    <source>
        <dbReference type="RuleBase" id="RU003682"/>
    </source>
</evidence>
<accession>W1PBH3</accession>
<evidence type="ECO:0000313" key="6">
    <source>
        <dbReference type="Proteomes" id="UP000017836"/>
    </source>
</evidence>
<sequence length="357" mass="40694">MSKPLDLSYPPFPHPQLRTTIGLESGSSVMLEPCSAASLKPCSIAELPLIDLECLRKDPSYTHKLSQACRDWGFFLLVNHGVPLTLSEEAMAEVKQMFSLPFEAKQANSALPLRYLWGSPSWENKLRNVNWMEGFHIPLRGHENQDHMLLQLDPFNSFRNVMADFGHHMSRIAREVFEAIPLLHLREAKRSDYMAESEAFIRAYRYPSCDACDHFMGMEAHTDSSVLTILSLDDSRGLQIHKDGQWLDVVPPSGTLVVNLGDMMQAMSNDEYKSIEHRVVVNDATDRISICYFSFPEHEAPISSPNYRKFTYKEFRSQVQEDIKSSGFKVGLDRFRLNQCLKNQNQTTTGLIVIHPV</sequence>